<sequence>MNPVRQRLLWKLLLVNGIPVVTIIMVIWLALDGLAAGNFPDLPGNDPIPPAGIPQSFITSIHATLIWASLAALLLGFVLSYLLTRRVLKPLSQMNAVTRAVASGNFTARVEVTTGDEVGQLGISFNHMADSLERIEQLRRNMVADVAHELRTPLTNLRGYLEAVNDRVLPPSPETIDLLLGETLRLVKLVDNLQQLARADAARTSLHREKLVISKQLQEMLTLYRPSIEEKHLEVTTDFPPEADTVQADRDKFLQAVRNLLDNCVKYTPDGGQVAISSKRLDDGLEILFCNSGPAISSTDLPLIFERFFRTDRSRGRNAGGSGLGLAITRELIKAHGGRVGADSTDDRTCIRFTLPD</sequence>
<dbReference type="FunFam" id="1.10.287.130:FF:000001">
    <property type="entry name" value="Two-component sensor histidine kinase"/>
    <property type="match status" value="1"/>
</dbReference>
<dbReference type="PRINTS" id="PR00344">
    <property type="entry name" value="BCTRLSENSOR"/>
</dbReference>
<dbReference type="GO" id="GO:0005886">
    <property type="term" value="C:plasma membrane"/>
    <property type="evidence" value="ECO:0007669"/>
    <property type="project" value="TreeGrafter"/>
</dbReference>
<comment type="catalytic activity">
    <reaction evidence="1">
        <text>ATP + protein L-histidine = ADP + protein N-phospho-L-histidine.</text>
        <dbReference type="EC" id="2.7.13.3"/>
    </reaction>
</comment>
<dbReference type="SUPFAM" id="SSF47384">
    <property type="entry name" value="Homodimeric domain of signal transducing histidine kinase"/>
    <property type="match status" value="1"/>
</dbReference>
<keyword evidence="10 11" id="KW-0472">Membrane</keyword>
<feature type="domain" description="HAMP" evidence="13">
    <location>
        <begin position="85"/>
        <end position="137"/>
    </location>
</feature>
<evidence type="ECO:0000256" key="1">
    <source>
        <dbReference type="ARBA" id="ARBA00000085"/>
    </source>
</evidence>
<dbReference type="GO" id="GO:0000155">
    <property type="term" value="F:phosphorelay sensor kinase activity"/>
    <property type="evidence" value="ECO:0007669"/>
    <property type="project" value="InterPro"/>
</dbReference>
<dbReference type="InterPro" id="IPR036097">
    <property type="entry name" value="HisK_dim/P_sf"/>
</dbReference>
<dbReference type="InterPro" id="IPR003660">
    <property type="entry name" value="HAMP_dom"/>
</dbReference>
<dbReference type="RefSeq" id="WP_183352243.1">
    <property type="nucleotide sequence ID" value="NZ_JACHEO010000026.1"/>
</dbReference>
<keyword evidence="8 11" id="KW-1133">Transmembrane helix</keyword>
<dbReference type="PROSITE" id="PS50885">
    <property type="entry name" value="HAMP"/>
    <property type="match status" value="1"/>
</dbReference>
<evidence type="ECO:0000256" key="3">
    <source>
        <dbReference type="ARBA" id="ARBA00012438"/>
    </source>
</evidence>
<evidence type="ECO:0000256" key="11">
    <source>
        <dbReference type="SAM" id="Phobius"/>
    </source>
</evidence>
<dbReference type="AlphaFoldDB" id="A0A840V6B7"/>
<keyword evidence="5" id="KW-0808">Transferase</keyword>
<dbReference type="Gene3D" id="6.10.340.10">
    <property type="match status" value="1"/>
</dbReference>
<dbReference type="Proteomes" id="UP000539642">
    <property type="component" value="Unassembled WGS sequence"/>
</dbReference>
<evidence type="ECO:0000256" key="5">
    <source>
        <dbReference type="ARBA" id="ARBA00022679"/>
    </source>
</evidence>
<dbReference type="FunFam" id="3.30.565.10:FF:000006">
    <property type="entry name" value="Sensor histidine kinase WalK"/>
    <property type="match status" value="1"/>
</dbReference>
<dbReference type="InterPro" id="IPR004358">
    <property type="entry name" value="Sig_transdc_His_kin-like_C"/>
</dbReference>
<dbReference type="InterPro" id="IPR003661">
    <property type="entry name" value="HisK_dim/P_dom"/>
</dbReference>
<evidence type="ECO:0000256" key="10">
    <source>
        <dbReference type="ARBA" id="ARBA00023136"/>
    </source>
</evidence>
<dbReference type="Pfam" id="PF00512">
    <property type="entry name" value="HisKA"/>
    <property type="match status" value="1"/>
</dbReference>
<dbReference type="InterPro" id="IPR036890">
    <property type="entry name" value="HATPase_C_sf"/>
</dbReference>
<comment type="subcellular location">
    <subcellularLocation>
        <location evidence="2">Membrane</location>
    </subcellularLocation>
</comment>
<protein>
    <recommendedName>
        <fullName evidence="3">histidine kinase</fullName>
        <ecNumber evidence="3">2.7.13.3</ecNumber>
    </recommendedName>
</protein>
<keyword evidence="15" id="KW-1185">Reference proteome</keyword>
<dbReference type="SUPFAM" id="SSF158472">
    <property type="entry name" value="HAMP domain-like"/>
    <property type="match status" value="1"/>
</dbReference>
<evidence type="ECO:0000256" key="6">
    <source>
        <dbReference type="ARBA" id="ARBA00022692"/>
    </source>
</evidence>
<evidence type="ECO:0000259" key="12">
    <source>
        <dbReference type="PROSITE" id="PS50109"/>
    </source>
</evidence>
<evidence type="ECO:0000256" key="7">
    <source>
        <dbReference type="ARBA" id="ARBA00022777"/>
    </source>
</evidence>
<dbReference type="SMART" id="SM00304">
    <property type="entry name" value="HAMP"/>
    <property type="match status" value="1"/>
</dbReference>
<evidence type="ECO:0000256" key="2">
    <source>
        <dbReference type="ARBA" id="ARBA00004370"/>
    </source>
</evidence>
<reference evidence="14 15" key="1">
    <citation type="submission" date="2020-08" db="EMBL/GenBank/DDBJ databases">
        <title>Genomic Encyclopedia of Type Strains, Phase IV (KMG-IV): sequencing the most valuable type-strain genomes for metagenomic binning, comparative biology and taxonomic classification.</title>
        <authorList>
            <person name="Goeker M."/>
        </authorList>
    </citation>
    <scope>NUCLEOTIDE SEQUENCE [LARGE SCALE GENOMIC DNA]</scope>
    <source>
        <strain evidence="14 15">DSM 28570</strain>
    </source>
</reference>
<dbReference type="InterPro" id="IPR005467">
    <property type="entry name" value="His_kinase_dom"/>
</dbReference>
<evidence type="ECO:0000256" key="8">
    <source>
        <dbReference type="ARBA" id="ARBA00022989"/>
    </source>
</evidence>
<evidence type="ECO:0000256" key="9">
    <source>
        <dbReference type="ARBA" id="ARBA00023012"/>
    </source>
</evidence>
<dbReference type="CDD" id="cd00082">
    <property type="entry name" value="HisKA"/>
    <property type="match status" value="1"/>
</dbReference>
<dbReference type="PANTHER" id="PTHR45436:SF5">
    <property type="entry name" value="SENSOR HISTIDINE KINASE TRCS"/>
    <property type="match status" value="1"/>
</dbReference>
<gene>
    <name evidence="14" type="ORF">HNQ81_003204</name>
</gene>
<feature type="transmembrane region" description="Helical" evidence="11">
    <location>
        <begin position="65"/>
        <end position="84"/>
    </location>
</feature>
<dbReference type="Pfam" id="PF00672">
    <property type="entry name" value="HAMP"/>
    <property type="match status" value="1"/>
</dbReference>
<dbReference type="PANTHER" id="PTHR45436">
    <property type="entry name" value="SENSOR HISTIDINE KINASE YKOH"/>
    <property type="match status" value="1"/>
</dbReference>
<dbReference type="CDD" id="cd06225">
    <property type="entry name" value="HAMP"/>
    <property type="match status" value="1"/>
</dbReference>
<dbReference type="SMART" id="SM00387">
    <property type="entry name" value="HATPase_c"/>
    <property type="match status" value="1"/>
</dbReference>
<dbReference type="EMBL" id="JACHEO010000026">
    <property type="protein sequence ID" value="MBB5349450.1"/>
    <property type="molecule type" value="Genomic_DNA"/>
</dbReference>
<dbReference type="InterPro" id="IPR003594">
    <property type="entry name" value="HATPase_dom"/>
</dbReference>
<feature type="domain" description="Histidine kinase" evidence="12">
    <location>
        <begin position="145"/>
        <end position="357"/>
    </location>
</feature>
<dbReference type="EC" id="2.7.13.3" evidence="3"/>
<dbReference type="InterPro" id="IPR050428">
    <property type="entry name" value="TCS_sensor_his_kinase"/>
</dbReference>
<dbReference type="Gene3D" id="1.10.287.130">
    <property type="match status" value="1"/>
</dbReference>
<dbReference type="CDD" id="cd00075">
    <property type="entry name" value="HATPase"/>
    <property type="match status" value="1"/>
</dbReference>
<organism evidence="14 15">
    <name type="scientific">Desulfoprunum benzoelyticum</name>
    <dbReference type="NCBI Taxonomy" id="1506996"/>
    <lineage>
        <taxon>Bacteria</taxon>
        <taxon>Pseudomonadati</taxon>
        <taxon>Thermodesulfobacteriota</taxon>
        <taxon>Desulfobulbia</taxon>
        <taxon>Desulfobulbales</taxon>
        <taxon>Desulfobulbaceae</taxon>
        <taxon>Desulfoprunum</taxon>
    </lineage>
</organism>
<keyword evidence="4" id="KW-0597">Phosphoprotein</keyword>
<keyword evidence="6 11" id="KW-0812">Transmembrane</keyword>
<dbReference type="Gene3D" id="3.30.565.10">
    <property type="entry name" value="Histidine kinase-like ATPase, C-terminal domain"/>
    <property type="match status" value="1"/>
</dbReference>
<keyword evidence="7 14" id="KW-0418">Kinase</keyword>
<dbReference type="Pfam" id="PF02518">
    <property type="entry name" value="HATPase_c"/>
    <property type="match status" value="1"/>
</dbReference>
<evidence type="ECO:0000313" key="14">
    <source>
        <dbReference type="EMBL" id="MBB5349450.1"/>
    </source>
</evidence>
<dbReference type="SUPFAM" id="SSF55874">
    <property type="entry name" value="ATPase domain of HSP90 chaperone/DNA topoisomerase II/histidine kinase"/>
    <property type="match status" value="1"/>
</dbReference>
<evidence type="ECO:0000256" key="4">
    <source>
        <dbReference type="ARBA" id="ARBA00022553"/>
    </source>
</evidence>
<accession>A0A840V6B7</accession>
<proteinExistence type="predicted"/>
<feature type="transmembrane region" description="Helical" evidence="11">
    <location>
        <begin position="12"/>
        <end position="31"/>
    </location>
</feature>
<evidence type="ECO:0000259" key="13">
    <source>
        <dbReference type="PROSITE" id="PS50885"/>
    </source>
</evidence>
<keyword evidence="9" id="KW-0902">Two-component regulatory system</keyword>
<name>A0A840V6B7_9BACT</name>
<comment type="caution">
    <text evidence="14">The sequence shown here is derived from an EMBL/GenBank/DDBJ whole genome shotgun (WGS) entry which is preliminary data.</text>
</comment>
<dbReference type="SMART" id="SM00388">
    <property type="entry name" value="HisKA"/>
    <property type="match status" value="1"/>
</dbReference>
<dbReference type="PROSITE" id="PS50109">
    <property type="entry name" value="HIS_KIN"/>
    <property type="match status" value="1"/>
</dbReference>
<evidence type="ECO:0000313" key="15">
    <source>
        <dbReference type="Proteomes" id="UP000539642"/>
    </source>
</evidence>